<dbReference type="InterPro" id="IPR029016">
    <property type="entry name" value="GAF-like_dom_sf"/>
</dbReference>
<dbReference type="InterPro" id="IPR036890">
    <property type="entry name" value="HATPase_C_sf"/>
</dbReference>
<keyword evidence="3" id="KW-0597">Phosphoprotein</keyword>
<protein>
    <recommendedName>
        <fullName evidence="2">histidine kinase</fullName>
        <ecNumber evidence="2">2.7.13.3</ecNumber>
    </recommendedName>
</protein>
<dbReference type="PANTHER" id="PTHR43102">
    <property type="entry name" value="SLR1143 PROTEIN"/>
    <property type="match status" value="1"/>
</dbReference>
<evidence type="ECO:0000313" key="6">
    <source>
        <dbReference type="Proteomes" id="UP000054396"/>
    </source>
</evidence>
<dbReference type="SUPFAM" id="SSF55874">
    <property type="entry name" value="ATPase domain of HSP90 chaperone/DNA topoisomerase II/histidine kinase"/>
    <property type="match status" value="1"/>
</dbReference>
<comment type="catalytic activity">
    <reaction evidence="1">
        <text>ATP + protein L-histidine = ADP + protein N-phospho-L-histidine.</text>
        <dbReference type="EC" id="2.7.13.3"/>
    </reaction>
</comment>
<accession>A0A0W7WLD7</accession>
<dbReference type="Proteomes" id="UP000054396">
    <property type="component" value="Unassembled WGS sequence"/>
</dbReference>
<dbReference type="Pfam" id="PF02518">
    <property type="entry name" value="HATPase_c"/>
    <property type="match status" value="1"/>
</dbReference>
<dbReference type="SUPFAM" id="SSF47384">
    <property type="entry name" value="Homodimeric domain of signal transducing histidine kinase"/>
    <property type="match status" value="1"/>
</dbReference>
<dbReference type="EMBL" id="LPXO01000003">
    <property type="protein sequence ID" value="KUF11424.1"/>
    <property type="molecule type" value="Genomic_DNA"/>
</dbReference>
<organism evidence="5 6">
    <name type="scientific">Pseudoponticoccus marisrubri</name>
    <dbReference type="NCBI Taxonomy" id="1685382"/>
    <lineage>
        <taxon>Bacteria</taxon>
        <taxon>Pseudomonadati</taxon>
        <taxon>Pseudomonadota</taxon>
        <taxon>Alphaproteobacteria</taxon>
        <taxon>Rhodobacterales</taxon>
        <taxon>Roseobacteraceae</taxon>
        <taxon>Pseudoponticoccus</taxon>
    </lineage>
</organism>
<dbReference type="InterPro" id="IPR036097">
    <property type="entry name" value="HisK_dim/P_sf"/>
</dbReference>
<gene>
    <name evidence="5" type="ORF">AVJ23_06565</name>
</gene>
<dbReference type="PROSITE" id="PS50109">
    <property type="entry name" value="HIS_KIN"/>
    <property type="match status" value="1"/>
</dbReference>
<dbReference type="PANTHER" id="PTHR43102:SF2">
    <property type="entry name" value="GAF DOMAIN-CONTAINING PROTEIN"/>
    <property type="match status" value="1"/>
</dbReference>
<dbReference type="CDD" id="cd00082">
    <property type="entry name" value="HisKA"/>
    <property type="match status" value="1"/>
</dbReference>
<dbReference type="Pfam" id="PF01590">
    <property type="entry name" value="GAF"/>
    <property type="match status" value="1"/>
</dbReference>
<feature type="domain" description="Histidine kinase" evidence="4">
    <location>
        <begin position="192"/>
        <end position="415"/>
    </location>
</feature>
<dbReference type="SMART" id="SM00065">
    <property type="entry name" value="GAF"/>
    <property type="match status" value="1"/>
</dbReference>
<evidence type="ECO:0000256" key="2">
    <source>
        <dbReference type="ARBA" id="ARBA00012438"/>
    </source>
</evidence>
<reference evidence="5 6" key="1">
    <citation type="submission" date="2015-12" db="EMBL/GenBank/DDBJ databases">
        <authorList>
            <person name="Shamseldin A."/>
            <person name="Moawad H."/>
            <person name="Abd El-Rahim W.M."/>
            <person name="Sadowsky M.J."/>
        </authorList>
    </citation>
    <scope>NUCLEOTIDE SEQUENCE [LARGE SCALE GENOMIC DNA]</scope>
    <source>
        <strain evidence="5 6">SJ5A-1</strain>
    </source>
</reference>
<dbReference type="Gene3D" id="3.30.565.10">
    <property type="entry name" value="Histidine kinase-like ATPase, C-terminal domain"/>
    <property type="match status" value="1"/>
</dbReference>
<evidence type="ECO:0000256" key="1">
    <source>
        <dbReference type="ARBA" id="ARBA00000085"/>
    </source>
</evidence>
<evidence type="ECO:0000259" key="4">
    <source>
        <dbReference type="PROSITE" id="PS50109"/>
    </source>
</evidence>
<dbReference type="PRINTS" id="PR00344">
    <property type="entry name" value="BCTRLSENSOR"/>
</dbReference>
<dbReference type="SMART" id="SM00387">
    <property type="entry name" value="HATPase_c"/>
    <property type="match status" value="1"/>
</dbReference>
<dbReference type="RefSeq" id="WP_058861369.1">
    <property type="nucleotide sequence ID" value="NZ_LPXO01000003.1"/>
</dbReference>
<dbReference type="GO" id="GO:0000155">
    <property type="term" value="F:phosphorelay sensor kinase activity"/>
    <property type="evidence" value="ECO:0007669"/>
    <property type="project" value="InterPro"/>
</dbReference>
<dbReference type="InterPro" id="IPR004358">
    <property type="entry name" value="Sig_transdc_His_kin-like_C"/>
</dbReference>
<dbReference type="EC" id="2.7.13.3" evidence="2"/>
<dbReference type="STRING" id="1685382.AVJ23_06565"/>
<dbReference type="InterPro" id="IPR003661">
    <property type="entry name" value="HisK_dim/P_dom"/>
</dbReference>
<dbReference type="Gene3D" id="1.10.287.130">
    <property type="match status" value="1"/>
</dbReference>
<dbReference type="SMART" id="SM00388">
    <property type="entry name" value="HisKA"/>
    <property type="match status" value="1"/>
</dbReference>
<evidence type="ECO:0000313" key="5">
    <source>
        <dbReference type="EMBL" id="KUF11424.1"/>
    </source>
</evidence>
<keyword evidence="6" id="KW-1185">Reference proteome</keyword>
<dbReference type="InterPro" id="IPR003594">
    <property type="entry name" value="HATPase_dom"/>
</dbReference>
<dbReference type="OrthoDB" id="9795133at2"/>
<name>A0A0W7WLD7_9RHOB</name>
<proteinExistence type="predicted"/>
<dbReference type="Pfam" id="PF00512">
    <property type="entry name" value="HisKA"/>
    <property type="match status" value="1"/>
</dbReference>
<dbReference type="InterPro" id="IPR003018">
    <property type="entry name" value="GAF"/>
</dbReference>
<sequence>MTRAQITFPFASNEHARLREVREVVGRDLQADPVLQDITRDVSRLFGVPAALVSVVESDHQWFLAKTGIDLDSTPRDYAICSRAIMSDQPLILPDTLEHREFSNHPAVVLDPKVRFYVGAPLVLSSGFRVGTLCAIDVVAHGAPSQNEIDALQDLAALTVAHLEEHHARRTDGNQDRRAQIAADAQQEFLSLIGHEFRSPLTVLLGNARLLQHRHESAEGQPPHSDDFTRRALSGIVASGEHLHRLIERVIHFTNLQNGELFLAEETLPCAPFLRSVVDPIEPIVSVEARQVTTRCDETLSAIRGDGEQLAVALSALASNALTHGAGDIALVATRGDDNALRLQCRDEGPGCSEAQIARADRPFAVGEDVIRRQAGGLGLGLPLARKIAELHGGRLQAGRDSLSAWVEMELPSWRCSMALA</sequence>
<evidence type="ECO:0000256" key="3">
    <source>
        <dbReference type="ARBA" id="ARBA00022553"/>
    </source>
</evidence>
<comment type="caution">
    <text evidence="5">The sequence shown here is derived from an EMBL/GenBank/DDBJ whole genome shotgun (WGS) entry which is preliminary data.</text>
</comment>
<dbReference type="AlphaFoldDB" id="A0A0W7WLD7"/>
<dbReference type="Gene3D" id="3.30.450.40">
    <property type="match status" value="1"/>
</dbReference>
<dbReference type="SUPFAM" id="SSF55781">
    <property type="entry name" value="GAF domain-like"/>
    <property type="match status" value="1"/>
</dbReference>
<dbReference type="InterPro" id="IPR005467">
    <property type="entry name" value="His_kinase_dom"/>
</dbReference>